<dbReference type="RefSeq" id="WP_150869705.1">
    <property type="nucleotide sequence ID" value="NZ_VWSE01000004.1"/>
</dbReference>
<keyword evidence="2" id="KW-1133">Transmembrane helix</keyword>
<feature type="region of interest" description="Disordered" evidence="1">
    <location>
        <begin position="74"/>
        <end position="94"/>
    </location>
</feature>
<dbReference type="AlphaFoldDB" id="A0A5N3R4S8"/>
<dbReference type="PANTHER" id="PTHR42714">
    <property type="entry name" value="TRNA MODIFICATION GTPASE GTPBP3"/>
    <property type="match status" value="1"/>
</dbReference>
<dbReference type="GO" id="GO:0002098">
    <property type="term" value="P:tRNA wobble uridine modification"/>
    <property type="evidence" value="ECO:0007669"/>
    <property type="project" value="TreeGrafter"/>
</dbReference>
<dbReference type="Proteomes" id="UP000326789">
    <property type="component" value="Unassembled WGS sequence"/>
</dbReference>
<dbReference type="EMBL" id="VWSE01000004">
    <property type="protein sequence ID" value="KAB0289439.1"/>
    <property type="molecule type" value="Genomic_DNA"/>
</dbReference>
<dbReference type="PANTHER" id="PTHR42714:SF2">
    <property type="entry name" value="TRNA MODIFICATION GTPASE GTPBP3, MITOCHONDRIAL"/>
    <property type="match status" value="1"/>
</dbReference>
<evidence type="ECO:0000256" key="1">
    <source>
        <dbReference type="SAM" id="MobiDB-lite"/>
    </source>
</evidence>
<dbReference type="SUPFAM" id="SSF52540">
    <property type="entry name" value="P-loop containing nucleoside triphosphate hydrolases"/>
    <property type="match status" value="1"/>
</dbReference>
<sequence>MKKIRNLFRLLSALSSGRWGIALISAIFPSLIMMGFGLFLAIKYGYLLEMSIAIAVSTLLFTVPLYISSRASHHSTNSKQSENTTDEAREETTIEPSNHSIDDALVKASNEWSQVELSIWNDSKHYVRQQLTDDIEWGNLDQTGLEVLEFVAKKFNKKSLDFSIPEGLKLFEEVSRRYKLVVKEHIPGIEYLKVSYIKAGYEAYDIYGELGQKIFKAAIWGNHLKNLYLNPLKVISDLGREQVTASMTKGVVDDMQYAAKQALLDEVAAVAIDLYSGRFSIEDESMRASEVSEADEKRFAPELEPVRIVLVGQISSGKSSIINALKEEMVAEVDVLPSTDTSTVYNAFVDDNDVRVVDLQGLDGNAKTEAVMLKEMTQADVVLWVLKANQSARELDKQLKDNFDAFYDDPKNISRKQPIVITIVNQVDRLKPVDEWQPPYDLDNPTTAKAKIIAQALEYNQTLLKPDIALPLAIAPEKIQFGLEALKQTLIEHIADANNVQRNRQRLEAINRGTSIKGQLNKVVKAGKKVAPSALKAASPKLAEMAIKQVTKKK</sequence>
<feature type="domain" description="G" evidence="3">
    <location>
        <begin position="307"/>
        <end position="404"/>
    </location>
</feature>
<organism evidence="4 5">
    <name type="scientific">Vibrio fortis</name>
    <dbReference type="NCBI Taxonomy" id="212667"/>
    <lineage>
        <taxon>Bacteria</taxon>
        <taxon>Pseudomonadati</taxon>
        <taxon>Pseudomonadota</taxon>
        <taxon>Gammaproteobacteria</taxon>
        <taxon>Vibrionales</taxon>
        <taxon>Vibrionaceae</taxon>
        <taxon>Vibrio</taxon>
    </lineage>
</organism>
<dbReference type="Gene3D" id="3.40.50.300">
    <property type="entry name" value="P-loop containing nucleotide triphosphate hydrolases"/>
    <property type="match status" value="1"/>
</dbReference>
<reference evidence="4 5" key="1">
    <citation type="submission" date="2019-09" db="EMBL/GenBank/DDBJ databases">
        <title>Whole genome sequence of Vibrio fortis.</title>
        <authorList>
            <person name="Das S.K."/>
        </authorList>
    </citation>
    <scope>NUCLEOTIDE SEQUENCE [LARGE SCALE GENOMIC DNA]</scope>
    <source>
        <strain evidence="4 5">AN60</strain>
    </source>
</reference>
<feature type="transmembrane region" description="Helical" evidence="2">
    <location>
        <begin position="48"/>
        <end position="67"/>
    </location>
</feature>
<name>A0A5N3R4S8_9VIBR</name>
<dbReference type="CDD" id="cd00882">
    <property type="entry name" value="Ras_like_GTPase"/>
    <property type="match status" value="1"/>
</dbReference>
<dbReference type="InterPro" id="IPR006073">
    <property type="entry name" value="GTP-bd"/>
</dbReference>
<comment type="caution">
    <text evidence="4">The sequence shown here is derived from an EMBL/GenBank/DDBJ whole genome shotgun (WGS) entry which is preliminary data.</text>
</comment>
<dbReference type="GO" id="GO:0030488">
    <property type="term" value="P:tRNA methylation"/>
    <property type="evidence" value="ECO:0007669"/>
    <property type="project" value="TreeGrafter"/>
</dbReference>
<gene>
    <name evidence="4" type="ORF">F2P58_10285</name>
</gene>
<dbReference type="InterPro" id="IPR027417">
    <property type="entry name" value="P-loop_NTPase"/>
</dbReference>
<keyword evidence="2" id="KW-0472">Membrane</keyword>
<accession>A0A5N3R4S8</accession>
<dbReference type="GO" id="GO:0005525">
    <property type="term" value="F:GTP binding"/>
    <property type="evidence" value="ECO:0007669"/>
    <property type="project" value="InterPro"/>
</dbReference>
<protein>
    <submittedName>
        <fullName evidence="4">GTP-binding protein</fullName>
    </submittedName>
</protein>
<feature type="compositionally biased region" description="Polar residues" evidence="1">
    <location>
        <begin position="74"/>
        <end position="83"/>
    </location>
</feature>
<proteinExistence type="predicted"/>
<evidence type="ECO:0000256" key="2">
    <source>
        <dbReference type="SAM" id="Phobius"/>
    </source>
</evidence>
<keyword evidence="2" id="KW-0812">Transmembrane</keyword>
<dbReference type="Pfam" id="PF01926">
    <property type="entry name" value="MMR_HSR1"/>
    <property type="match status" value="1"/>
</dbReference>
<dbReference type="GO" id="GO:0005737">
    <property type="term" value="C:cytoplasm"/>
    <property type="evidence" value="ECO:0007669"/>
    <property type="project" value="TreeGrafter"/>
</dbReference>
<evidence type="ECO:0000313" key="4">
    <source>
        <dbReference type="EMBL" id="KAB0289439.1"/>
    </source>
</evidence>
<evidence type="ECO:0000313" key="5">
    <source>
        <dbReference type="Proteomes" id="UP000326789"/>
    </source>
</evidence>
<feature type="transmembrane region" description="Helical" evidence="2">
    <location>
        <begin position="21"/>
        <end position="42"/>
    </location>
</feature>
<evidence type="ECO:0000259" key="3">
    <source>
        <dbReference type="Pfam" id="PF01926"/>
    </source>
</evidence>